<evidence type="ECO:0000256" key="4">
    <source>
        <dbReference type="ARBA" id="ARBA00022598"/>
    </source>
</evidence>
<dbReference type="SUPFAM" id="SSF53623">
    <property type="entry name" value="MurD-like peptide ligases, catalytic domain"/>
    <property type="match status" value="1"/>
</dbReference>
<keyword evidence="7 8" id="KW-0133">Cell shape</keyword>
<evidence type="ECO:0000256" key="8">
    <source>
        <dbReference type="RuleBase" id="RU003664"/>
    </source>
</evidence>
<dbReference type="EMBL" id="AP019791">
    <property type="protein sequence ID" value="BBL78953.1"/>
    <property type="molecule type" value="Genomic_DNA"/>
</dbReference>
<dbReference type="AlphaFoldDB" id="A0A510HK23"/>
<dbReference type="GO" id="GO:0005737">
    <property type="term" value="C:cytoplasm"/>
    <property type="evidence" value="ECO:0007669"/>
    <property type="project" value="UniProtKB-SubCell"/>
</dbReference>
<dbReference type="GO" id="GO:0008360">
    <property type="term" value="P:regulation of cell shape"/>
    <property type="evidence" value="ECO:0007669"/>
    <property type="project" value="UniProtKB-KW"/>
</dbReference>
<keyword evidence="4 7" id="KW-0436">Ligase</keyword>
<keyword evidence="7 8" id="KW-0132">Cell division</keyword>
<dbReference type="GO" id="GO:0071555">
    <property type="term" value="P:cell wall organization"/>
    <property type="evidence" value="ECO:0007669"/>
    <property type="project" value="UniProtKB-KW"/>
</dbReference>
<evidence type="ECO:0000313" key="12">
    <source>
        <dbReference type="Proteomes" id="UP000318065"/>
    </source>
</evidence>
<dbReference type="GO" id="GO:0005524">
    <property type="term" value="F:ATP binding"/>
    <property type="evidence" value="ECO:0007669"/>
    <property type="project" value="UniProtKB-UniRule"/>
</dbReference>
<dbReference type="UniPathway" id="UPA00219"/>
<accession>A0A510HK23</accession>
<dbReference type="Pfam" id="PF02875">
    <property type="entry name" value="Mur_ligase_C"/>
    <property type="match status" value="1"/>
</dbReference>
<dbReference type="GO" id="GO:0008764">
    <property type="term" value="F:UDP-N-acetylmuramoylalanine-D-glutamate ligase activity"/>
    <property type="evidence" value="ECO:0007669"/>
    <property type="project" value="UniProtKB-UniRule"/>
</dbReference>
<sequence length="439" mass="46680">MTVLVYGLGESGVAAARALLERGERVVVADAAEDGRLRGVLEELGVEGVLGAGSEVLEGVSRVVVSPGVRPRDAVLREARRRGVEVISEVGLGMELLGSGVRVAAVTGTNGKTTVVDMVRHILRGAGVKHAVAGNSWRALSGCVEEVRRAGVLVLEVSSFQLHHLPPQGFEVAALLNVRPDHLNWHASFEEYVRDKLRIFEGQGGGDLALLSAGDPICRRVAGQLAAEVLMIGEGGTEVRDGRLLLRGEIVAEERELGFVGLHNLHDALFAAAAAERLGTELGAVREALRTYRLRPHRMQVVAEEDGVTYVDDSKATNPAAVAAALQSLAGRSVVLILGGSEKETDFEEVLPHLQGCRAVVCQGEAGPRLHQYLSERWSGEVALEGDLASAVAAARRLARRGDVVLLSPGCASFDQFSGYEERGEAFARLAGGRRMVRG</sequence>
<dbReference type="HAMAP" id="MF_00639">
    <property type="entry name" value="MurD"/>
    <property type="match status" value="1"/>
</dbReference>
<evidence type="ECO:0000256" key="2">
    <source>
        <dbReference type="ARBA" id="ARBA00004752"/>
    </source>
</evidence>
<dbReference type="InterPro" id="IPR036565">
    <property type="entry name" value="Mur-like_cat_sf"/>
</dbReference>
<dbReference type="GO" id="GO:0009252">
    <property type="term" value="P:peptidoglycan biosynthetic process"/>
    <property type="evidence" value="ECO:0007669"/>
    <property type="project" value="UniProtKB-UniRule"/>
</dbReference>
<keyword evidence="3 7" id="KW-0963">Cytoplasm</keyword>
<evidence type="ECO:0000259" key="9">
    <source>
        <dbReference type="Pfam" id="PF02875"/>
    </source>
</evidence>
<dbReference type="InterPro" id="IPR036615">
    <property type="entry name" value="Mur_ligase_C_dom_sf"/>
</dbReference>
<dbReference type="RefSeq" id="WP_143527041.1">
    <property type="nucleotide sequence ID" value="NZ_AP019791.1"/>
</dbReference>
<evidence type="ECO:0000256" key="3">
    <source>
        <dbReference type="ARBA" id="ARBA00022490"/>
    </source>
</evidence>
<organism evidence="11 12">
    <name type="scientific">Rubrobacter xylanophilus</name>
    <dbReference type="NCBI Taxonomy" id="49319"/>
    <lineage>
        <taxon>Bacteria</taxon>
        <taxon>Bacillati</taxon>
        <taxon>Actinomycetota</taxon>
        <taxon>Rubrobacteria</taxon>
        <taxon>Rubrobacterales</taxon>
        <taxon>Rubrobacteraceae</taxon>
        <taxon>Rubrobacter</taxon>
    </lineage>
</organism>
<protein>
    <recommendedName>
        <fullName evidence="7 8">UDP-N-acetylmuramoylalanine--D-glutamate ligase</fullName>
        <ecNumber evidence="7 8">6.3.2.9</ecNumber>
    </recommendedName>
    <alternativeName>
        <fullName evidence="7">D-glutamic acid-adding enzyme</fullName>
    </alternativeName>
    <alternativeName>
        <fullName evidence="7">UDP-N-acetylmuramoyl-L-alanyl-D-glutamate synthetase</fullName>
    </alternativeName>
</protein>
<dbReference type="Gene3D" id="3.90.190.20">
    <property type="entry name" value="Mur ligase, C-terminal domain"/>
    <property type="match status" value="1"/>
</dbReference>
<dbReference type="Gene3D" id="3.40.1190.10">
    <property type="entry name" value="Mur-like, catalytic domain"/>
    <property type="match status" value="1"/>
</dbReference>
<keyword evidence="6 7" id="KW-0067">ATP-binding</keyword>
<dbReference type="Pfam" id="PF21799">
    <property type="entry name" value="MurD-like_N"/>
    <property type="match status" value="1"/>
</dbReference>
<dbReference type="SUPFAM" id="SSF53244">
    <property type="entry name" value="MurD-like peptide ligases, peptide-binding domain"/>
    <property type="match status" value="1"/>
</dbReference>
<feature type="domain" description="Mur ligase C-terminal" evidence="9">
    <location>
        <begin position="297"/>
        <end position="409"/>
    </location>
</feature>
<dbReference type="Pfam" id="PF08245">
    <property type="entry name" value="Mur_ligase_M"/>
    <property type="match status" value="1"/>
</dbReference>
<comment type="similarity">
    <text evidence="7">Belongs to the MurCDEF family.</text>
</comment>
<comment type="function">
    <text evidence="7 8">Cell wall formation. Catalyzes the addition of glutamate to the nucleotide precursor UDP-N-acetylmuramoyl-L-alanine (UMA).</text>
</comment>
<comment type="catalytic activity">
    <reaction evidence="7 8">
        <text>UDP-N-acetyl-alpha-D-muramoyl-L-alanine + D-glutamate + ATP = UDP-N-acetyl-alpha-D-muramoyl-L-alanyl-D-glutamate + ADP + phosphate + H(+)</text>
        <dbReference type="Rhea" id="RHEA:16429"/>
        <dbReference type="ChEBI" id="CHEBI:15378"/>
        <dbReference type="ChEBI" id="CHEBI:29986"/>
        <dbReference type="ChEBI" id="CHEBI:30616"/>
        <dbReference type="ChEBI" id="CHEBI:43474"/>
        <dbReference type="ChEBI" id="CHEBI:83898"/>
        <dbReference type="ChEBI" id="CHEBI:83900"/>
        <dbReference type="ChEBI" id="CHEBI:456216"/>
        <dbReference type="EC" id="6.3.2.9"/>
    </reaction>
</comment>
<dbReference type="SUPFAM" id="SSF51984">
    <property type="entry name" value="MurCD N-terminal domain"/>
    <property type="match status" value="1"/>
</dbReference>
<evidence type="ECO:0000259" key="10">
    <source>
        <dbReference type="Pfam" id="PF08245"/>
    </source>
</evidence>
<dbReference type="PANTHER" id="PTHR43692">
    <property type="entry name" value="UDP-N-ACETYLMURAMOYLALANINE--D-GLUTAMATE LIGASE"/>
    <property type="match status" value="1"/>
</dbReference>
<dbReference type="InterPro" id="IPR013221">
    <property type="entry name" value="Mur_ligase_cen"/>
</dbReference>
<reference evidence="11" key="1">
    <citation type="journal article" date="2019" name="Microbiol. Resour. Announc.">
        <title>Complete Genome Sequence of Rubrobacter xylanophilus Strain AA3-22, Isolated from Arima Onsen in Japan.</title>
        <authorList>
            <person name="Tomariguchi N."/>
            <person name="Miyazaki K."/>
        </authorList>
    </citation>
    <scope>NUCLEOTIDE SEQUENCE [LARGE SCALE GENOMIC DNA]</scope>
    <source>
        <strain evidence="11">AA3-22</strain>
    </source>
</reference>
<gene>
    <name evidence="7 11" type="primary">murD</name>
    <name evidence="11" type="ORF">RxyAA322_08070</name>
</gene>
<keyword evidence="5 7" id="KW-0547">Nucleotide-binding</keyword>
<dbReference type="Gene3D" id="3.40.50.720">
    <property type="entry name" value="NAD(P)-binding Rossmann-like Domain"/>
    <property type="match status" value="1"/>
</dbReference>
<evidence type="ECO:0000256" key="1">
    <source>
        <dbReference type="ARBA" id="ARBA00004496"/>
    </source>
</evidence>
<feature type="binding site" evidence="7">
    <location>
        <begin position="108"/>
        <end position="114"/>
    </location>
    <ligand>
        <name>ATP</name>
        <dbReference type="ChEBI" id="CHEBI:30616"/>
    </ligand>
</feature>
<dbReference type="PANTHER" id="PTHR43692:SF1">
    <property type="entry name" value="UDP-N-ACETYLMURAMOYLALANINE--D-GLUTAMATE LIGASE"/>
    <property type="match status" value="1"/>
</dbReference>
<dbReference type="EC" id="6.3.2.9" evidence="7 8"/>
<evidence type="ECO:0000256" key="5">
    <source>
        <dbReference type="ARBA" id="ARBA00022741"/>
    </source>
</evidence>
<feature type="domain" description="Mur ligase central" evidence="10">
    <location>
        <begin position="106"/>
        <end position="275"/>
    </location>
</feature>
<evidence type="ECO:0000256" key="6">
    <source>
        <dbReference type="ARBA" id="ARBA00022840"/>
    </source>
</evidence>
<dbReference type="Proteomes" id="UP000318065">
    <property type="component" value="Chromosome"/>
</dbReference>
<keyword evidence="12" id="KW-1185">Reference proteome</keyword>
<evidence type="ECO:0000256" key="7">
    <source>
        <dbReference type="HAMAP-Rule" id="MF_00639"/>
    </source>
</evidence>
<proteinExistence type="inferred from homology"/>
<keyword evidence="7 8" id="KW-0573">Peptidoglycan synthesis</keyword>
<keyword evidence="7 8" id="KW-0961">Cell wall biogenesis/degradation</keyword>
<dbReference type="InterPro" id="IPR004101">
    <property type="entry name" value="Mur_ligase_C"/>
</dbReference>
<dbReference type="InterPro" id="IPR005762">
    <property type="entry name" value="MurD"/>
</dbReference>
<dbReference type="GO" id="GO:0051301">
    <property type="term" value="P:cell division"/>
    <property type="evidence" value="ECO:0007669"/>
    <property type="project" value="UniProtKB-KW"/>
</dbReference>
<keyword evidence="7 8" id="KW-0131">Cell cycle</keyword>
<evidence type="ECO:0000313" key="11">
    <source>
        <dbReference type="EMBL" id="BBL78953.1"/>
    </source>
</evidence>
<comment type="pathway">
    <text evidence="2 7 8">Cell wall biogenesis; peptidoglycan biosynthesis.</text>
</comment>
<name>A0A510HK23_9ACTN</name>
<dbReference type="OrthoDB" id="9809796at2"/>
<comment type="subcellular location">
    <subcellularLocation>
        <location evidence="1 7 8">Cytoplasm</location>
    </subcellularLocation>
</comment>
<dbReference type="NCBIfam" id="TIGR01087">
    <property type="entry name" value="murD"/>
    <property type="match status" value="1"/>
</dbReference>